<name>A0A183SGE8_SCHSO</name>
<dbReference type="WBParaSite" id="SSLN_0000339601-mRNA-1">
    <property type="protein sequence ID" value="SSLN_0000339601-mRNA-1"/>
    <property type="gene ID" value="SSLN_0000339601"/>
</dbReference>
<evidence type="ECO:0000313" key="3">
    <source>
        <dbReference type="WBParaSite" id="SSLN_0000339601-mRNA-1"/>
    </source>
</evidence>
<sequence length="117" mass="13244">MRPKSPLPQGETTNVIYRIQCVSCEIDYVGETGKRFKTRVNEHILAVRRMDSLSLVADHCADSGRTLAFQNAEILGQGNDRVARESMEVWYTETTSINPFVALPAVYQALRTQLIER</sequence>
<protein>
    <submittedName>
        <fullName evidence="3">GIY-YIG domain-containing protein</fullName>
    </submittedName>
</protein>
<accession>A0A183SGE8</accession>
<keyword evidence="2" id="KW-1185">Reference proteome</keyword>
<evidence type="ECO:0000313" key="2">
    <source>
        <dbReference type="Proteomes" id="UP000275846"/>
    </source>
</evidence>
<dbReference type="OrthoDB" id="6253507at2759"/>
<reference evidence="1 2" key="2">
    <citation type="submission" date="2018-11" db="EMBL/GenBank/DDBJ databases">
        <authorList>
            <consortium name="Pathogen Informatics"/>
        </authorList>
    </citation>
    <scope>NUCLEOTIDE SEQUENCE [LARGE SCALE GENOMIC DNA]</scope>
    <source>
        <strain evidence="1 2">NST_G2</strain>
    </source>
</reference>
<organism evidence="3">
    <name type="scientific">Schistocephalus solidus</name>
    <name type="common">Tapeworm</name>
    <dbReference type="NCBI Taxonomy" id="70667"/>
    <lineage>
        <taxon>Eukaryota</taxon>
        <taxon>Metazoa</taxon>
        <taxon>Spiralia</taxon>
        <taxon>Lophotrochozoa</taxon>
        <taxon>Platyhelminthes</taxon>
        <taxon>Cestoda</taxon>
        <taxon>Eucestoda</taxon>
        <taxon>Diphyllobothriidea</taxon>
        <taxon>Diphyllobothriidae</taxon>
        <taxon>Schistocephalus</taxon>
    </lineage>
</organism>
<reference evidence="3" key="1">
    <citation type="submission" date="2016-06" db="UniProtKB">
        <authorList>
            <consortium name="WormBaseParasite"/>
        </authorList>
    </citation>
    <scope>IDENTIFICATION</scope>
</reference>
<gene>
    <name evidence="1" type="ORF">SSLN_LOCUS3296</name>
</gene>
<evidence type="ECO:0000313" key="1">
    <source>
        <dbReference type="EMBL" id="VDL89681.1"/>
    </source>
</evidence>
<dbReference type="Proteomes" id="UP000275846">
    <property type="component" value="Unassembled WGS sequence"/>
</dbReference>
<dbReference type="EMBL" id="UYSU01032492">
    <property type="protein sequence ID" value="VDL89681.1"/>
    <property type="molecule type" value="Genomic_DNA"/>
</dbReference>
<dbReference type="AlphaFoldDB" id="A0A183SGE8"/>
<dbReference type="CDD" id="cd10442">
    <property type="entry name" value="GIY-YIG_PLEs"/>
    <property type="match status" value="1"/>
</dbReference>
<proteinExistence type="predicted"/>